<evidence type="ECO:0000313" key="2">
    <source>
        <dbReference type="EMBL" id="OAA91716.1"/>
    </source>
</evidence>
<evidence type="ECO:0000313" key="4">
    <source>
        <dbReference type="Proteomes" id="UP000077384"/>
    </source>
</evidence>
<dbReference type="PANTHER" id="PTHR33734:SF22">
    <property type="entry name" value="MEMBRANE-BOUND LYTIC MUREIN TRANSGLYCOSYLASE D"/>
    <property type="match status" value="1"/>
</dbReference>
<dbReference type="Gene3D" id="3.10.350.10">
    <property type="entry name" value="LysM domain"/>
    <property type="match status" value="1"/>
</dbReference>
<dbReference type="EMBL" id="LROR01000018">
    <property type="protein sequence ID" value="OBR97665.1"/>
    <property type="molecule type" value="Genomic_DNA"/>
</dbReference>
<proteinExistence type="predicted"/>
<dbReference type="CDD" id="cd00118">
    <property type="entry name" value="LysM"/>
    <property type="match status" value="1"/>
</dbReference>
<dbReference type="Pfam" id="PF01476">
    <property type="entry name" value="LysM"/>
    <property type="match status" value="1"/>
</dbReference>
<dbReference type="Pfam" id="PF12673">
    <property type="entry name" value="SipL"/>
    <property type="match status" value="3"/>
</dbReference>
<dbReference type="Proteomes" id="UP000093694">
    <property type="component" value="Unassembled WGS sequence"/>
</dbReference>
<dbReference type="AlphaFoldDB" id="A0A162LCE0"/>
<dbReference type="InterPro" id="IPR024300">
    <property type="entry name" value="SipL_SPOCS_dom"/>
</dbReference>
<dbReference type="PANTHER" id="PTHR33734">
    <property type="entry name" value="LYSM DOMAIN-CONTAINING GPI-ANCHORED PROTEIN 2"/>
    <property type="match status" value="1"/>
</dbReference>
<reference evidence="2 4" key="1">
    <citation type="journal article" date="2015" name="Biotechnol. Bioeng.">
        <title>Genome sequence and phenotypic characterization of Caulobacter segnis.</title>
        <authorList>
            <person name="Patel S."/>
            <person name="Fletcher B."/>
            <person name="Scott D.C."/>
            <person name="Ely B."/>
        </authorList>
    </citation>
    <scope>NUCLEOTIDE SEQUENCE [LARGE SCALE GENOMIC DNA]</scope>
    <source>
        <strain evidence="2 4">PS02</strain>
    </source>
</reference>
<dbReference type="EMBL" id="LITQ01000024">
    <property type="protein sequence ID" value="OAA91716.1"/>
    <property type="molecule type" value="Genomic_DNA"/>
</dbReference>
<dbReference type="SMART" id="SM00257">
    <property type="entry name" value="LysM"/>
    <property type="match status" value="1"/>
</dbReference>
<comment type="caution">
    <text evidence="2">The sequence shown here is derived from an EMBL/GenBank/DDBJ whole genome shotgun (WGS) entry which is preliminary data.</text>
</comment>
<dbReference type="PROSITE" id="PS51782">
    <property type="entry name" value="LYSM"/>
    <property type="match status" value="1"/>
</dbReference>
<evidence type="ECO:0000313" key="3">
    <source>
        <dbReference type="EMBL" id="OBR97665.1"/>
    </source>
</evidence>
<keyword evidence="5" id="KW-1185">Reference proteome</keyword>
<dbReference type="GO" id="GO:0008932">
    <property type="term" value="F:lytic endotransglycosylase activity"/>
    <property type="evidence" value="ECO:0007669"/>
    <property type="project" value="TreeGrafter"/>
</dbReference>
<dbReference type="InterPro" id="IPR036779">
    <property type="entry name" value="LysM_dom_sf"/>
</dbReference>
<name>A0A162LCE0_9CLOT</name>
<accession>A0A162LCE0</accession>
<reference evidence="3 5" key="2">
    <citation type="journal article" date="2016" name="Front. Microbiol.">
        <title>Industrial Acetogenic Biocatalysts: A Comparative Metabolic and Genomic Analysis.</title>
        <authorList>
            <person name="Bengelsdorf F."/>
            <person name="Poehlein A."/>
            <person name="Sonja S."/>
            <person name="Erz C."/>
            <person name="Hummel T."/>
            <person name="Hoffmeister S."/>
            <person name="Daniel R."/>
            <person name="Durre P."/>
        </authorList>
    </citation>
    <scope>NUCLEOTIDE SEQUENCE [LARGE SCALE GENOMIC DNA]</scope>
    <source>
        <strain evidence="3 5">PTA-10522</strain>
    </source>
</reference>
<feature type="domain" description="LysM" evidence="1">
    <location>
        <begin position="473"/>
        <end position="517"/>
    </location>
</feature>
<evidence type="ECO:0000259" key="1">
    <source>
        <dbReference type="PROSITE" id="PS51782"/>
    </source>
</evidence>
<dbReference type="InterPro" id="IPR018392">
    <property type="entry name" value="LysM"/>
</dbReference>
<sequence>MGEVINMSIDFIKENIECEQLLAEDFSDTVIKAEYVIPDTNPDVKEILILNAKPSITNKEVMQDKVFVEGKIEYTLLYLAEESENMGIYSVNYTGTFSNYVEVPGTEHMMLCDSDCYVEHMNCTIANERKIAIEGIIKLKAEVYKKYEFEVIKDVTGSEDIQMLKNPATVDKIVGTVSGDLVAKTEIQISVDKPQIGSVLEYNINVHKKDIKVLEDKISVEAYVLIRMLYRGKDTRDIVCIEKDVFVNKELPMQGVNPSMESHTDFNIDEVEHTMREDDLGENRIVELEVLVKSNTKVMYKEDMDIIEDAYSPSSLMQMEKEDYELNVMHGQNTTQSMVKSNIEINEGIKPTEVIMCYGDVCITDKKIVEDKVIVEGVLNAKILYKDSENQIRRSKEEIPFNCSVDIPESKIDMQCIAKVSLESIEGEIEVDTIAIKAVIEVYARVNYITHKEFLVNIDTLEGEFPDKKSSLTIYVVQQGDTLWKIAKKYYTTVENLVKLNSIEDPDVIKAGEKLIIPGRAVI</sequence>
<organism evidence="2 4">
    <name type="scientific">Clostridium coskatii</name>
    <dbReference type="NCBI Taxonomy" id="1705578"/>
    <lineage>
        <taxon>Bacteria</taxon>
        <taxon>Bacillati</taxon>
        <taxon>Bacillota</taxon>
        <taxon>Clostridia</taxon>
        <taxon>Eubacteriales</taxon>
        <taxon>Clostridiaceae</taxon>
        <taxon>Clostridium</taxon>
    </lineage>
</organism>
<dbReference type="Proteomes" id="UP000077384">
    <property type="component" value="Unassembled WGS sequence"/>
</dbReference>
<gene>
    <name evidence="2" type="primary">exsA</name>
    <name evidence="3" type="ORF">CLCOS_01350</name>
    <name evidence="2" type="ORF">WX73_01601</name>
</gene>
<dbReference type="PATRIC" id="fig|1705578.3.peg.1857"/>
<evidence type="ECO:0000313" key="5">
    <source>
        <dbReference type="Proteomes" id="UP000093694"/>
    </source>
</evidence>
<dbReference type="SUPFAM" id="SSF54106">
    <property type="entry name" value="LysM domain"/>
    <property type="match status" value="1"/>
</dbReference>
<protein>
    <submittedName>
        <fullName evidence="2">Spore coat assembly protein ExsA</fullName>
    </submittedName>
</protein>